<dbReference type="EMBL" id="CP046566">
    <property type="protein sequence ID" value="QGW29807.1"/>
    <property type="molecule type" value="Genomic_DNA"/>
</dbReference>
<dbReference type="Proteomes" id="UP000426027">
    <property type="component" value="Chromosome"/>
</dbReference>
<keyword evidence="2" id="KW-1185">Reference proteome</keyword>
<reference evidence="1 2" key="1">
    <citation type="submission" date="2019-11" db="EMBL/GenBank/DDBJ databases">
        <authorList>
            <person name="Im W.T."/>
        </authorList>
    </citation>
    <scope>NUCLEOTIDE SEQUENCE [LARGE SCALE GENOMIC DNA]</scope>
    <source>
        <strain evidence="1 2">SB-02</strain>
    </source>
</reference>
<organism evidence="1 2">
    <name type="scientific">Phnomibacter ginsenosidimutans</name>
    <dbReference type="NCBI Taxonomy" id="2676868"/>
    <lineage>
        <taxon>Bacteria</taxon>
        <taxon>Pseudomonadati</taxon>
        <taxon>Bacteroidota</taxon>
        <taxon>Chitinophagia</taxon>
        <taxon>Chitinophagales</taxon>
        <taxon>Chitinophagaceae</taxon>
        <taxon>Phnomibacter</taxon>
    </lineage>
</organism>
<sequence length="131" mass="15093">MKQWLLCCALCCGTLSYAQVWRKPPYNAQLIFDVPDAPKLTAKSDTVYQYYKNKELQEFMLQWVLVKDALAQLTVFFLKDGDGDDYKIRGIGRVAIAVSNPFTYVYEPNNPDNKREAVNTAIQLFRKEGQE</sequence>
<proteinExistence type="predicted"/>
<accession>A0A6I6GAV1</accession>
<dbReference type="AlphaFoldDB" id="A0A6I6GAV1"/>
<evidence type="ECO:0000313" key="2">
    <source>
        <dbReference type="Proteomes" id="UP000426027"/>
    </source>
</evidence>
<dbReference type="KEGG" id="fls:GLV81_18305"/>
<name>A0A6I6GAV1_9BACT</name>
<protein>
    <submittedName>
        <fullName evidence="1">Uncharacterized protein</fullName>
    </submittedName>
</protein>
<evidence type="ECO:0000313" key="1">
    <source>
        <dbReference type="EMBL" id="QGW29807.1"/>
    </source>
</evidence>
<dbReference type="RefSeq" id="WP_157480337.1">
    <property type="nucleotide sequence ID" value="NZ_CP046566.1"/>
</dbReference>
<gene>
    <name evidence="1" type="ORF">GLV81_18305</name>
</gene>